<gene>
    <name evidence="2" type="ORF">VNI00_014521</name>
</gene>
<organism evidence="2 3">
    <name type="scientific">Paramarasmius palmivorus</name>
    <dbReference type="NCBI Taxonomy" id="297713"/>
    <lineage>
        <taxon>Eukaryota</taxon>
        <taxon>Fungi</taxon>
        <taxon>Dikarya</taxon>
        <taxon>Basidiomycota</taxon>
        <taxon>Agaricomycotina</taxon>
        <taxon>Agaricomycetes</taxon>
        <taxon>Agaricomycetidae</taxon>
        <taxon>Agaricales</taxon>
        <taxon>Marasmiineae</taxon>
        <taxon>Marasmiaceae</taxon>
        <taxon>Paramarasmius</taxon>
    </lineage>
</organism>
<dbReference type="Proteomes" id="UP001383192">
    <property type="component" value="Unassembled WGS sequence"/>
</dbReference>
<feature type="region of interest" description="Disordered" evidence="1">
    <location>
        <begin position="1"/>
        <end position="93"/>
    </location>
</feature>
<keyword evidence="3" id="KW-1185">Reference proteome</keyword>
<dbReference type="AlphaFoldDB" id="A0AAW0BT71"/>
<name>A0AAW0BT71_9AGAR</name>
<evidence type="ECO:0000313" key="2">
    <source>
        <dbReference type="EMBL" id="KAK7029488.1"/>
    </source>
</evidence>
<dbReference type="EMBL" id="JAYKXP010000082">
    <property type="protein sequence ID" value="KAK7029488.1"/>
    <property type="molecule type" value="Genomic_DNA"/>
</dbReference>
<evidence type="ECO:0008006" key="4">
    <source>
        <dbReference type="Google" id="ProtNLM"/>
    </source>
</evidence>
<evidence type="ECO:0000313" key="3">
    <source>
        <dbReference type="Proteomes" id="UP001383192"/>
    </source>
</evidence>
<feature type="compositionally biased region" description="Polar residues" evidence="1">
    <location>
        <begin position="7"/>
        <end position="29"/>
    </location>
</feature>
<sequence>MPKAASRVSTLSFSTGRQRNDASSPTNVTLRGRRTRQRYSRAATSSVSIPDSDHDSGSRVTSAPIQAILRPRTRPRNTASPNAHAQNASSNPLVTAPVRVIRTYASRRTHRSPSIISISDSGDDSASGILADSNQMLLTRSLTPNALLTGSSSQTEARVTKSFGQWDQTDEWDDRDRKAVVYFPDSPVLDLHMTTGPSCTIGDYTAHKMTLDTPSGQTSGAILDCPESVIIHTMLASFKAQDVLVRFKEKANTLRVRLPVSVEILDLFICRAISVNKVPVDSLTEYLCLDPCPSELALRTQRFSESPWTYRGLLDEHSSVLRAFCHFAYLDADNDCIFTRILHTVEPGQCNILLLDADSSEAGKEEFNNVHECSTMCQQLGFRNPSEI</sequence>
<reference evidence="2 3" key="1">
    <citation type="submission" date="2024-01" db="EMBL/GenBank/DDBJ databases">
        <title>A draft genome for a cacao thread blight-causing isolate of Paramarasmius palmivorus.</title>
        <authorList>
            <person name="Baruah I.K."/>
            <person name="Bukari Y."/>
            <person name="Amoako-Attah I."/>
            <person name="Meinhardt L.W."/>
            <person name="Bailey B.A."/>
            <person name="Cohen S.P."/>
        </authorList>
    </citation>
    <scope>NUCLEOTIDE SEQUENCE [LARGE SCALE GENOMIC DNA]</scope>
    <source>
        <strain evidence="2 3">GH-12</strain>
    </source>
</reference>
<accession>A0AAW0BT71</accession>
<comment type="caution">
    <text evidence="2">The sequence shown here is derived from an EMBL/GenBank/DDBJ whole genome shotgun (WGS) entry which is preliminary data.</text>
</comment>
<feature type="compositionally biased region" description="Polar residues" evidence="1">
    <location>
        <begin position="76"/>
        <end position="93"/>
    </location>
</feature>
<proteinExistence type="predicted"/>
<protein>
    <recommendedName>
        <fullName evidence="4">Alpha-type protein kinase domain-containing protein</fullName>
    </recommendedName>
</protein>
<evidence type="ECO:0000256" key="1">
    <source>
        <dbReference type="SAM" id="MobiDB-lite"/>
    </source>
</evidence>